<dbReference type="AlphaFoldDB" id="A0A8D8AM99"/>
<evidence type="ECO:0000313" key="2">
    <source>
        <dbReference type="EMBL" id="CAG6459923.1"/>
    </source>
</evidence>
<protein>
    <submittedName>
        <fullName evidence="2">(northern house mosquito) hypothetical protein</fullName>
    </submittedName>
</protein>
<dbReference type="EMBL" id="HBUE01039008">
    <property type="protein sequence ID" value="CAG6459923.1"/>
    <property type="molecule type" value="Transcribed_RNA"/>
</dbReference>
<reference evidence="2" key="1">
    <citation type="submission" date="2021-05" db="EMBL/GenBank/DDBJ databases">
        <authorList>
            <person name="Alioto T."/>
            <person name="Alioto T."/>
            <person name="Gomez Garrido J."/>
        </authorList>
    </citation>
    <scope>NUCLEOTIDE SEQUENCE</scope>
</reference>
<proteinExistence type="predicted"/>
<name>A0A8D8AM99_CULPI</name>
<sequence>MLGTGEEVCDATMHCCVEFSTQLKQKANDEVWDNRHKKAGHPSPFRANINPARSAQENHSIAGRREVNNNLDLEADGLEAQKQLAEKQLAWNKEQPKRRQASQNN</sequence>
<organism evidence="2">
    <name type="scientific">Culex pipiens</name>
    <name type="common">House mosquito</name>
    <dbReference type="NCBI Taxonomy" id="7175"/>
    <lineage>
        <taxon>Eukaryota</taxon>
        <taxon>Metazoa</taxon>
        <taxon>Ecdysozoa</taxon>
        <taxon>Arthropoda</taxon>
        <taxon>Hexapoda</taxon>
        <taxon>Insecta</taxon>
        <taxon>Pterygota</taxon>
        <taxon>Neoptera</taxon>
        <taxon>Endopterygota</taxon>
        <taxon>Diptera</taxon>
        <taxon>Nematocera</taxon>
        <taxon>Culicoidea</taxon>
        <taxon>Culicidae</taxon>
        <taxon>Culicinae</taxon>
        <taxon>Culicini</taxon>
        <taxon>Culex</taxon>
        <taxon>Culex</taxon>
    </lineage>
</organism>
<accession>A0A8D8AM99</accession>
<feature type="region of interest" description="Disordered" evidence="1">
    <location>
        <begin position="35"/>
        <end position="64"/>
    </location>
</feature>
<evidence type="ECO:0000256" key="1">
    <source>
        <dbReference type="SAM" id="MobiDB-lite"/>
    </source>
</evidence>